<sequence>MPPKVKGSRKADDDDDDDQKPKPSTTASSSSAPSIPGTKPGTGKSKLLASNPNERTAPAAASSSSSSSAIGRATVLTTSCIRYGSHPPTLTARRGEVGDTVTGTMPLGGAHINCHGTMEMARLQLLGSLSTCMLVFLEKGPVGFKASKTSGSESKAEMPRDVPKGENPNLATEIQMAYDTRGFYMASNGGAISLQTYMAMLEAIKNSTISDAQTNSESSLVRAVIRIKQLSALMQKGVDGFVKNFRDAADTSDWIALFDPRITKPKGVAKDIGTFLFGLLSGKGLHDVVDHENQDTWPNEGDAARAGITLHAELRILNAAWRVGTGDLFINGAKRACWGCSSVFKHLNRDAVRPTVLPASSSSSGLESPTLPVSLTPSLESSSSTTGSATSSTTVPSQATSSTTVVTHSTSQPYHPRQVFKIFRLLDDENELVGGFFPNSYCGLLEFESEEPPADARTLAGPARRKSIVYDRSGH</sequence>
<proteinExistence type="predicted"/>
<feature type="region of interest" description="Disordered" evidence="1">
    <location>
        <begin position="1"/>
        <end position="69"/>
    </location>
</feature>
<evidence type="ECO:0000313" key="2">
    <source>
        <dbReference type="EMBL" id="MQA22085.1"/>
    </source>
</evidence>
<dbReference type="Proteomes" id="UP000444318">
    <property type="component" value="Unassembled WGS sequence"/>
</dbReference>
<accession>A0A843SC43</accession>
<feature type="region of interest" description="Disordered" evidence="1">
    <location>
        <begin position="358"/>
        <end position="410"/>
    </location>
</feature>
<feature type="compositionally biased region" description="Low complexity" evidence="1">
    <location>
        <begin position="59"/>
        <end position="69"/>
    </location>
</feature>
<reference evidence="2 3" key="1">
    <citation type="submission" date="2019-10" db="EMBL/GenBank/DDBJ databases">
        <title>Two novel species isolated from a subtropical stream in China.</title>
        <authorList>
            <person name="Lu H."/>
        </authorList>
    </citation>
    <scope>NUCLEOTIDE SEQUENCE [LARGE SCALE GENOMIC DNA]</scope>
    <source>
        <strain evidence="2 3">FT103W</strain>
    </source>
</reference>
<dbReference type="RefSeq" id="WP_152807543.1">
    <property type="nucleotide sequence ID" value="NZ_WHUF01000005.1"/>
</dbReference>
<name>A0A843SC43_9BURK</name>
<evidence type="ECO:0000313" key="3">
    <source>
        <dbReference type="Proteomes" id="UP000444318"/>
    </source>
</evidence>
<dbReference type="EMBL" id="WHUF01000005">
    <property type="protein sequence ID" value="MQA22085.1"/>
    <property type="molecule type" value="Genomic_DNA"/>
</dbReference>
<feature type="region of interest" description="Disordered" evidence="1">
    <location>
        <begin position="146"/>
        <end position="168"/>
    </location>
</feature>
<keyword evidence="3" id="KW-1185">Reference proteome</keyword>
<gene>
    <name evidence="2" type="ORF">GEV01_21455</name>
</gene>
<dbReference type="AlphaFoldDB" id="A0A843SC43"/>
<protein>
    <submittedName>
        <fullName evidence="2">Uncharacterized protein</fullName>
    </submittedName>
</protein>
<organism evidence="2 3">
    <name type="scientific">Rugamonas rivuli</name>
    <dbReference type="NCBI Taxonomy" id="2743358"/>
    <lineage>
        <taxon>Bacteria</taxon>
        <taxon>Pseudomonadati</taxon>
        <taxon>Pseudomonadota</taxon>
        <taxon>Betaproteobacteria</taxon>
        <taxon>Burkholderiales</taxon>
        <taxon>Oxalobacteraceae</taxon>
        <taxon>Telluria group</taxon>
        <taxon>Rugamonas</taxon>
    </lineage>
</organism>
<feature type="compositionally biased region" description="Low complexity" evidence="1">
    <location>
        <begin position="360"/>
        <end position="410"/>
    </location>
</feature>
<feature type="compositionally biased region" description="Basic and acidic residues" evidence="1">
    <location>
        <begin position="154"/>
        <end position="164"/>
    </location>
</feature>
<comment type="caution">
    <text evidence="2">The sequence shown here is derived from an EMBL/GenBank/DDBJ whole genome shotgun (WGS) entry which is preliminary data.</text>
</comment>
<feature type="region of interest" description="Disordered" evidence="1">
    <location>
        <begin position="452"/>
        <end position="475"/>
    </location>
</feature>
<evidence type="ECO:0000256" key="1">
    <source>
        <dbReference type="SAM" id="MobiDB-lite"/>
    </source>
</evidence>
<feature type="compositionally biased region" description="Low complexity" evidence="1">
    <location>
        <begin position="22"/>
        <end position="34"/>
    </location>
</feature>